<dbReference type="SMART" id="SM01068">
    <property type="entry name" value="CBM_X"/>
    <property type="match status" value="2"/>
</dbReference>
<feature type="domain" description="Glycosyl hydrolase 94 supersandwich" evidence="5">
    <location>
        <begin position="2097"/>
        <end position="2365"/>
    </location>
</feature>
<evidence type="ECO:0000256" key="1">
    <source>
        <dbReference type="ARBA" id="ARBA00022676"/>
    </source>
</evidence>
<keyword evidence="4" id="KW-0812">Transmembrane</keyword>
<dbReference type="InterPro" id="IPR019282">
    <property type="entry name" value="Glycoamylase-like_cons_dom"/>
</dbReference>
<evidence type="ECO:0000259" key="6">
    <source>
        <dbReference type="Pfam" id="PF10091"/>
    </source>
</evidence>
<keyword evidence="9" id="KW-1185">Reference proteome</keyword>
<feature type="transmembrane region" description="Helical" evidence="4">
    <location>
        <begin position="868"/>
        <end position="889"/>
    </location>
</feature>
<name>A0A6M4HB26_9PROT</name>
<keyword evidence="4" id="KW-0472">Membrane</keyword>
<dbReference type="InterPro" id="IPR037824">
    <property type="entry name" value="GH94N_2_NdvB"/>
</dbReference>
<protein>
    <submittedName>
        <fullName evidence="8">Cyclic beta-(1,2)-glucan synthase NdvB</fullName>
        <ecNumber evidence="8">2.4.1.-</ecNumber>
    </submittedName>
</protein>
<keyword evidence="1 8" id="KW-0328">Glycosyltransferase</keyword>
<feature type="domain" description="Glycosyl hydrolase 94 supersandwich" evidence="5">
    <location>
        <begin position="1594"/>
        <end position="1870"/>
    </location>
</feature>
<dbReference type="InterPro" id="IPR008928">
    <property type="entry name" value="6-hairpin_glycosidase_sf"/>
</dbReference>
<feature type="transmembrane region" description="Helical" evidence="4">
    <location>
        <begin position="989"/>
        <end position="1011"/>
    </location>
</feature>
<dbReference type="InterPro" id="IPR037018">
    <property type="entry name" value="GH65_N"/>
</dbReference>
<dbReference type="SUPFAM" id="SSF74650">
    <property type="entry name" value="Galactose mutarotase-like"/>
    <property type="match status" value="2"/>
</dbReference>
<dbReference type="InterPro" id="IPR010383">
    <property type="entry name" value="Glyco_hydrolase_94_b-supersand"/>
</dbReference>
<gene>
    <name evidence="8" type="primary">ndvB</name>
    <name evidence="8" type="ORF">DSM104440_02044</name>
</gene>
<dbReference type="InterPro" id="IPR011013">
    <property type="entry name" value="Gal_mutarotase_sf_dom"/>
</dbReference>
<dbReference type="CDD" id="cd11756">
    <property type="entry name" value="GH94N_ChvB_NdvB_1_like"/>
    <property type="match status" value="1"/>
</dbReference>
<feature type="domain" description="Glycosyl hydrolase 94 catalytic" evidence="7">
    <location>
        <begin position="2380"/>
        <end position="2804"/>
    </location>
</feature>
<dbReference type="EC" id="2.4.1.-" evidence="8"/>
<keyword evidence="2 8" id="KW-0808">Transferase</keyword>
<dbReference type="GO" id="GO:0005975">
    <property type="term" value="P:carbohydrate metabolic process"/>
    <property type="evidence" value="ECO:0007669"/>
    <property type="project" value="InterPro"/>
</dbReference>
<feature type="transmembrane region" description="Helical" evidence="4">
    <location>
        <begin position="430"/>
        <end position="453"/>
    </location>
</feature>
<dbReference type="PANTHER" id="PTHR37469:SF2">
    <property type="entry name" value="CELLOBIONIC ACID PHOSPHORYLASE"/>
    <property type="match status" value="1"/>
</dbReference>
<evidence type="ECO:0000259" key="5">
    <source>
        <dbReference type="Pfam" id="PF06165"/>
    </source>
</evidence>
<dbReference type="EMBL" id="CP053073">
    <property type="protein sequence ID" value="QJR15227.1"/>
    <property type="molecule type" value="Genomic_DNA"/>
</dbReference>
<dbReference type="Gene3D" id="1.50.10.10">
    <property type="match status" value="1"/>
</dbReference>
<dbReference type="InterPro" id="IPR037820">
    <property type="entry name" value="GH94N_NdvB"/>
</dbReference>
<dbReference type="Pfam" id="PF17167">
    <property type="entry name" value="Glyco_hydro_94"/>
    <property type="match status" value="1"/>
</dbReference>
<dbReference type="Pfam" id="PF10091">
    <property type="entry name" value="Glycoamylase"/>
    <property type="match status" value="1"/>
</dbReference>
<feature type="domain" description="Glycoamylase-like" evidence="6">
    <location>
        <begin position="1342"/>
        <end position="1540"/>
    </location>
</feature>
<dbReference type="Gene3D" id="2.70.98.40">
    <property type="entry name" value="Glycoside hydrolase, family 65, N-terminal domain"/>
    <property type="match status" value="2"/>
</dbReference>
<feature type="transmembrane region" description="Helical" evidence="4">
    <location>
        <begin position="845"/>
        <end position="862"/>
    </location>
</feature>
<dbReference type="KEGG" id="upl:DSM104440_02044"/>
<evidence type="ECO:0000256" key="3">
    <source>
        <dbReference type="SAM" id="MobiDB-lite"/>
    </source>
</evidence>
<feature type="region of interest" description="Disordered" evidence="3">
    <location>
        <begin position="2059"/>
        <end position="2078"/>
    </location>
</feature>
<dbReference type="CDD" id="cd11753">
    <property type="entry name" value="GH94N_ChvB_NdvB_2_like"/>
    <property type="match status" value="1"/>
</dbReference>
<dbReference type="InterPro" id="IPR052047">
    <property type="entry name" value="GH94_Enzymes"/>
</dbReference>
<dbReference type="Gene3D" id="3.90.1200.10">
    <property type="match status" value="1"/>
</dbReference>
<dbReference type="Gene3D" id="2.60.420.10">
    <property type="entry name" value="Maltose phosphorylase, domain 3"/>
    <property type="match status" value="1"/>
</dbReference>
<evidence type="ECO:0000259" key="7">
    <source>
        <dbReference type="Pfam" id="PF17167"/>
    </source>
</evidence>
<dbReference type="InterPro" id="IPR012341">
    <property type="entry name" value="6hp_glycosidase-like_sf"/>
</dbReference>
<evidence type="ECO:0000256" key="4">
    <source>
        <dbReference type="SAM" id="Phobius"/>
    </source>
</evidence>
<organism evidence="8 9">
    <name type="scientific">Usitatibacter palustris</name>
    <dbReference type="NCBI Taxonomy" id="2732487"/>
    <lineage>
        <taxon>Bacteria</taxon>
        <taxon>Pseudomonadati</taxon>
        <taxon>Pseudomonadota</taxon>
        <taxon>Betaproteobacteria</taxon>
        <taxon>Nitrosomonadales</taxon>
        <taxon>Usitatibacteraceae</taxon>
        <taxon>Usitatibacter</taxon>
    </lineage>
</organism>
<feature type="transmembrane region" description="Helical" evidence="4">
    <location>
        <begin position="465"/>
        <end position="489"/>
    </location>
</feature>
<keyword evidence="4" id="KW-1133">Transmembrane helix</keyword>
<evidence type="ECO:0000313" key="9">
    <source>
        <dbReference type="Proteomes" id="UP000503096"/>
    </source>
</evidence>
<dbReference type="Gene3D" id="1.50.10.140">
    <property type="match status" value="2"/>
</dbReference>
<dbReference type="InParanoid" id="A0A6M4HB26"/>
<accession>A0A6M4HB26</accession>
<evidence type="ECO:0000313" key="8">
    <source>
        <dbReference type="EMBL" id="QJR15227.1"/>
    </source>
</evidence>
<dbReference type="PANTHER" id="PTHR37469">
    <property type="entry name" value="CELLOBIONIC ACID PHOSPHORYLASE-RELATED"/>
    <property type="match status" value="1"/>
</dbReference>
<dbReference type="RefSeq" id="WP_425509635.1">
    <property type="nucleotide sequence ID" value="NZ_CP053073.1"/>
</dbReference>
<dbReference type="InterPro" id="IPR033432">
    <property type="entry name" value="GH94_catalytic"/>
</dbReference>
<dbReference type="GO" id="GO:0030246">
    <property type="term" value="F:carbohydrate binding"/>
    <property type="evidence" value="ECO:0007669"/>
    <property type="project" value="InterPro"/>
</dbReference>
<reference evidence="8 9" key="1">
    <citation type="submission" date="2020-04" db="EMBL/GenBank/DDBJ databases">
        <title>Usitatibacter rugosus gen. nov., sp. nov. and Usitatibacter palustris sp. nov., novel members of Usitatibacteraceae fam. nov. within the order Nitrosomonadales isolated from soil.</title>
        <authorList>
            <person name="Huber K.J."/>
            <person name="Neumann-Schaal M."/>
            <person name="Geppert A."/>
            <person name="Luckner M."/>
            <person name="Wanner G."/>
            <person name="Overmann J."/>
        </authorList>
    </citation>
    <scope>NUCLEOTIDE SEQUENCE [LARGE SCALE GENOMIC DNA]</scope>
    <source>
        <strain evidence="8 9">Swamp67</strain>
    </source>
</reference>
<dbReference type="SUPFAM" id="SSF48208">
    <property type="entry name" value="Six-hairpin glycosidases"/>
    <property type="match status" value="1"/>
</dbReference>
<sequence>MDWVTDPTFLQRLLEPVARFFAPEMRDKLADEEPPLRSELFSADQMEQHGKNLALSHRLATGRSRDRLLVRLAENAAVLDEVGELLVETVAANERITPAAEWLLDNFYLIEEQIRTTKRHLPKGYSLELPKLARGPSATLPRVYDLAFEAISHGDGRIDEESLSRFVAAYQTVAPLTMGELWAFPIMLRLALIENLRRVGTRIATAMRERERAGAWADQMLEVAEHDPKNLILVIADMARSNPPMVSAFVAELVRRLQGQSAALALPLTWIEQRLGESGFSIEQLVQVQAQTQAAVQVSTSNSIGSLRLLGAIEWRKFFESTSVVEQKLREDPGGLYGRMDFATRDRYRHAVEEMARGSSLGEGDVARKAIQLAFEAAKGAGGTGDGDADRTAHVGYYLVDRGRQKLEQAAGVRITAAEGLRRATRRVALLPYLGGMFAITAGLTAALLVFAYDYGVRVSTLPALGVLLLIALSQLASGVVNWLVTLVVKPRALPRMDYSSAIPSQSRTLVVVPTMLTCLEGIDHLVEALEVRFLANRDSHLHFGLLTDFLDAATETCIEDDLLLWRARKGIEDLNAKYGHVDPATGQVAADRFYLFHRPRRWNAKEGVWMGEERKRGKLAALNAVLRGNGEGGFSLVVGDTEKLTGVRYVITLDTDTQLPRDAAREMVATMAHPLNRARFEQGGLVTEGYGILQPRVAISLPGANRSLYARLHGGDTGIDPYTRAVSDVYQDAFAEGSFIGKGIYDVDAFECALAGRFPENRILSHDLIEGCHVRSGLLSDVQLYEDYPATYGADISRRHRWVRGDWQLFGWLRAQVRGAGPRHFPNPLSWLSQWKVFDNLRRSLVPAALTALLILGWTVLGHAWLWTLVVIGILVLPSAIALFADLLRKPRDMPLRQHLEATIASAGRHGATALLTLAFLPYEASVNVDAIVRATMRMMFSLRGLLEWTPSAVVRDRHGLLTAIRTQWAGPALAIVLGVVLERLAPYSLAVAAPVLLLWFISPLLAWWISRPVVRRKPQLDGEQLVFLRNLARRTWAFFDTFVGPEDNWLPPDSYQEHPGPVVAHRTSPTNIGFSLLANLSAYDFGYIPAGQLLARTAGALETMVAMERFEGHFYNWYDTRSLKPLRPLYVSAVDSGNLGGHLMTLKPGLLALADDRVIDRRWFEGLGDTARTLAEAERGAATVPLGRLQRALESAYDAPPTTLVAARERLDALAAHVDEVAALVTGEGDARAWADALVRQIAGLREELATIAPWSDTEGGAERWPGRDIPTLREIAAFEARALPVEERHATQRMALIERLAAQCDELARMEYAFLYDKSRHLLAIGYNVGERRLDASFYDLLASEARFSSFVAIAQGQLPQENWFALGRQLTAAGGRGVLLSWSGSMFEYLMPVLVMPAYENTLLEQTGQEMVKRQVAYGKQRGVPWGISESGYNAVDSALNYQYRAFGVPGLGFKRGLADDLVVAPYASALALTVDPEESCSNLQRLAGDGMAGRYGLFEAIDYTPARVPRGQSSVIVRSFMAHHQGMILLSLTHVLLGAPMQKRFTSDPLVKATLLLLQERIPKVMPIDSHPADLAEVRAVTAGTDAPVRVFATPNTPIPEVQLLSNGRYHVMVTNAGGGSTRWRDLAVTRWREDGTADPWGTFCYIRDVATGDFWSASHQPTLKQPEHYEAIFTESRAEFRRRDNDFETHTEIAVSPEDDIDLRRLHITNRARVRRTIEVTSYAEVALAPSAADALHPAFSNLFVQTESVARGQAILSTRRPRARDESVPWMLHLMSVHGAASQDVSWETDRMAFIGRGRSLADPIAMAEAGRLSGGQGSVLDPIVSIRHRIVLDPQQTVTIDLTSGVAETREGALGLIAKYQDQRLADRVFDLAWTHSGVTLRQINATESDAQLYSRLAGSVIHANATLRAEPGIIARNRRAQSGLWSHAISGDLPIVVLQIGDSDNIDLVRRMVQAHAYWRLKGLAVDLVIWNDDRGGYRQVLQDQIMGLVAAGVEAHVIDRPGGIFVRRAEQIADEDRILLNAVARVIITDRRGSLAEQVMRRGPAESRLPRFAPSRPYKPETETIEPPSRDLILSNGLGGFAADGSEYVITMRAGDATPVPWVNVVANPDFGTVISESGGAYTWSENAHEYRLSPWHNDPVRDESGEALYLRDEETGHFWSPTPLPARGAGTYVTRHGFGYSVFEHREDGIETELWVYVALDAPVKFSVLRMRNVSGRARRVSATGYVEWVLGDLRPKTAMHVVTEVDMKSGALFARNAYITEFPGRVAFLDVDDSTRSVTADRTEFLGRNGEMRDPAAMSRARLSGKVGPALDPCGAMQVVVDLAEDEEREIVFRLGVGRHAEEAAALVQRYRGPIAARAAFDAVRAQWSRTLGAVQIETPDPAINVMANGWLLYQTVASRLWARSGYYQSGGAFGFRDQLQDTMALVHAEPALVREHLVRSAGRQFLEGDVQHWWHPPSGRGVRTRCSDDYLWLPLAAARYVKATGDASVLDEEAAFLEGRPVNAGDDSYYDLPNRSSQSATVYEHCLRAVEHGLRFGAHGLPLMGSGDWNDGMNLVGIKGTGESVWLGFFLCAVLEQFAEVARLRGDATFADKCETQRVELRRNLDRHAWDGEWYRRAYFDDGTPLGTASGTECRIDSVSQSWSVLSGAGEATRARTAMLALDERLVRRDHSLVQLLDPPFDNKSGLDPGYIRGYVPGVRENGGQYTHGAIWAAMAFAALGDRERAWELTSMINPPNRSSSPEASATYKVEPYVICADVYGVAPHTGRGGWSWYTGSAGWMYRLVIESLLGISREGDRLRFTPCLPPAWNAATIRYRFGASVYEIVVEQGAAGSGATRVTLDGAAQPDNSIALVDDNSSHRVAVAAG</sequence>
<dbReference type="GO" id="GO:0016757">
    <property type="term" value="F:glycosyltransferase activity"/>
    <property type="evidence" value="ECO:0007669"/>
    <property type="project" value="UniProtKB-KW"/>
</dbReference>
<dbReference type="Pfam" id="PF06165">
    <property type="entry name" value="GH94_b-supersand"/>
    <property type="match status" value="2"/>
</dbReference>
<proteinExistence type="predicted"/>
<dbReference type="Proteomes" id="UP000503096">
    <property type="component" value="Chromosome"/>
</dbReference>
<evidence type="ECO:0000256" key="2">
    <source>
        <dbReference type="ARBA" id="ARBA00022679"/>
    </source>
</evidence>